<dbReference type="SUPFAM" id="SSF53756">
    <property type="entry name" value="UDP-Glycosyltransferase/glycogen phosphorylase"/>
    <property type="match status" value="1"/>
</dbReference>
<comment type="caution">
    <text evidence="1">The sequence shown here is derived from an EMBL/GenBank/DDBJ whole genome shotgun (WGS) entry which is preliminary data.</text>
</comment>
<name>A0A644W1Z3_9ZZZZ</name>
<dbReference type="AlphaFoldDB" id="A0A644W1Z3"/>
<proteinExistence type="predicted"/>
<protein>
    <submittedName>
        <fullName evidence="1">Uncharacterized protein</fullName>
    </submittedName>
</protein>
<reference evidence="1" key="1">
    <citation type="submission" date="2019-08" db="EMBL/GenBank/DDBJ databases">
        <authorList>
            <person name="Kucharzyk K."/>
            <person name="Murdoch R.W."/>
            <person name="Higgins S."/>
            <person name="Loffler F."/>
        </authorList>
    </citation>
    <scope>NUCLEOTIDE SEQUENCE</scope>
</reference>
<organism evidence="1">
    <name type="scientific">bioreactor metagenome</name>
    <dbReference type="NCBI Taxonomy" id="1076179"/>
    <lineage>
        <taxon>unclassified sequences</taxon>
        <taxon>metagenomes</taxon>
        <taxon>ecological metagenomes</taxon>
    </lineage>
</organism>
<dbReference type="EMBL" id="VSSQ01000556">
    <property type="protein sequence ID" value="MPL97450.1"/>
    <property type="molecule type" value="Genomic_DNA"/>
</dbReference>
<gene>
    <name evidence="1" type="ORF">SDC9_43641</name>
</gene>
<accession>A0A644W1Z3</accession>
<sequence>MMKEINIINNEINIIDNGNLIKVDDIIKNINIENKLKEIIKDLEINWNIEELYSFNDLKLYSFYRSTLCNNIKEFLKAFSTIESIINEFGDNIIINTDNIEFHRITTEIFKIKCNKLDSKLVKSSKYNLKNISRILKGFISFIKIYLKGNKENILAITQAADISQITINNEIKYYDVQYGKVLDELSKNTNVIKLQLLNNNDIIRKASFLGNEFIPYECFLILKRILRKKFLKNNNKIEDQLYKLESYKLEISKSYNVSEFFYKEYLKNLESIYINYAIEIETASYFGKKLNINKLIATNEADRARCFIVGANKLGVPTFGIQHGIISDVSYAYFTPTNQKILVPTMTFLWGKSFQDILLKTNVYSLYNTKVVGQSRTDFLIEKANLSNINRSNTKKILYATQPIDDLTYEATNILFESIKGLDNIEILIKLHPNDPNKEYYYSMIKKYNYDNIRVEKEIDLYDAIIWCDLIFTVHSTVVLDGAILRKPSVCCLLKNYYDQGDFVKNNISYGINTSNELRKVLVNNDLEIDYDIIDNNIFSPDGNVYIRIINTINSI</sequence>
<dbReference type="Gene3D" id="3.40.50.12580">
    <property type="match status" value="1"/>
</dbReference>
<evidence type="ECO:0000313" key="1">
    <source>
        <dbReference type="EMBL" id="MPL97450.1"/>
    </source>
</evidence>
<dbReference type="InterPro" id="IPR043148">
    <property type="entry name" value="TagF_C"/>
</dbReference>